<organism evidence="1">
    <name type="scientific">Mizugakiibacter sediminis</name>
    <dbReference type="NCBI Taxonomy" id="1475481"/>
    <lineage>
        <taxon>Bacteria</taxon>
        <taxon>Pseudomonadati</taxon>
        <taxon>Pseudomonadota</taxon>
        <taxon>Gammaproteobacteria</taxon>
        <taxon>Lysobacterales</taxon>
        <taxon>Rhodanobacteraceae</taxon>
        <taxon>Mizugakiibacter</taxon>
    </lineage>
</organism>
<proteinExistence type="predicted"/>
<accession>A0A0S6YXA2</accession>
<dbReference type="AlphaFoldDB" id="A0A0S6YXA2"/>
<dbReference type="Gene3D" id="1.10.150.80">
    <property type="entry name" value="HRDC domain"/>
    <property type="match status" value="1"/>
</dbReference>
<evidence type="ECO:0000313" key="1">
    <source>
        <dbReference type="EMBL" id="GAN43957.1"/>
    </source>
</evidence>
<sequence>MLRRPLDAAEIEATAAVPGAPEGAAKRALAAMKQATDALAAELDLPGGLLCPRRALEEYVVTRAWPDLLEGWRREMLEPRLAALLPD</sequence>
<name>A0A0S6YXA2_9GAMM</name>
<dbReference type="InterPro" id="IPR010997">
    <property type="entry name" value="HRDC-like_sf"/>
</dbReference>
<reference evidence="1" key="1">
    <citation type="submission" date="2015-03" db="EMBL/GenBank/DDBJ databases">
        <title>Draft genome sequence of Mizugakiibacter sediminis skMP5.</title>
        <authorList>
            <person name="Watanabe T."/>
            <person name="Kojima H."/>
            <person name="Fukui M."/>
        </authorList>
    </citation>
    <scope>NUCLEOTIDE SEQUENCE</scope>
    <source>
        <strain evidence="1">SkMP5</strain>
    </source>
</reference>
<dbReference type="SUPFAM" id="SSF47819">
    <property type="entry name" value="HRDC-like"/>
    <property type="match status" value="1"/>
</dbReference>
<gene>
    <name evidence="1" type="ORF">MBSD_0471</name>
</gene>
<dbReference type="HOGENOM" id="CLU_2479915_0_0_6"/>
<dbReference type="EMBL" id="DF952378">
    <property type="protein sequence ID" value="GAN43957.1"/>
    <property type="molecule type" value="Genomic_DNA"/>
</dbReference>
<protein>
    <submittedName>
        <fullName evidence="1">Ribonuclease D</fullName>
    </submittedName>
</protein>
<dbReference type="GO" id="GO:0000166">
    <property type="term" value="F:nucleotide binding"/>
    <property type="evidence" value="ECO:0007669"/>
    <property type="project" value="InterPro"/>
</dbReference>
<dbReference type="InterPro" id="IPR044876">
    <property type="entry name" value="HRDC_dom_sf"/>
</dbReference>